<evidence type="ECO:0000313" key="3">
    <source>
        <dbReference type="Proteomes" id="UP000233469"/>
    </source>
</evidence>
<proteinExistence type="predicted"/>
<reference evidence="2 3" key="2">
    <citation type="submission" date="2017-10" db="EMBL/GenBank/DDBJ databases">
        <title>Extensive intraspecific genome diversity in a model arbuscular mycorrhizal fungus.</title>
        <authorList>
            <person name="Chen E.C.H."/>
            <person name="Morin E."/>
            <person name="Baudet D."/>
            <person name="Noel J."/>
            <person name="Ndikumana S."/>
            <person name="Charron P."/>
            <person name="St-Onge C."/>
            <person name="Giorgi J."/>
            <person name="Grigoriev I.V."/>
            <person name="Roux C."/>
            <person name="Martin F.M."/>
            <person name="Corradi N."/>
        </authorList>
    </citation>
    <scope>NUCLEOTIDE SEQUENCE [LARGE SCALE GENOMIC DNA]</scope>
    <source>
        <strain evidence="2 3">C2</strain>
    </source>
</reference>
<evidence type="ECO:0000256" key="1">
    <source>
        <dbReference type="SAM" id="MobiDB-lite"/>
    </source>
</evidence>
<feature type="region of interest" description="Disordered" evidence="1">
    <location>
        <begin position="241"/>
        <end position="316"/>
    </location>
</feature>
<dbReference type="VEuPathDB" id="FungiDB:RhiirFUN_014023"/>
<gene>
    <name evidence="2" type="ORF">RhiirC2_833151</name>
</gene>
<dbReference type="Proteomes" id="UP000233469">
    <property type="component" value="Unassembled WGS sequence"/>
</dbReference>
<name>A0A2N1NX70_9GLOM</name>
<dbReference type="EMBL" id="LLXL01000080">
    <property type="protein sequence ID" value="PKK78499.1"/>
    <property type="molecule type" value="Genomic_DNA"/>
</dbReference>
<protein>
    <submittedName>
        <fullName evidence="2">Uncharacterized protein</fullName>
    </submittedName>
</protein>
<feature type="compositionally biased region" description="Polar residues" evidence="1">
    <location>
        <begin position="296"/>
        <end position="309"/>
    </location>
</feature>
<feature type="compositionally biased region" description="Basic and acidic residues" evidence="1">
    <location>
        <begin position="255"/>
        <end position="289"/>
    </location>
</feature>
<feature type="compositionally biased region" description="Basic and acidic residues" evidence="1">
    <location>
        <begin position="336"/>
        <end position="349"/>
    </location>
</feature>
<reference evidence="2 3" key="1">
    <citation type="submission" date="2016-04" db="EMBL/GenBank/DDBJ databases">
        <title>Genome analyses suggest a sexual origin of heterokaryosis in a supposedly ancient asexual fungus.</title>
        <authorList>
            <person name="Ropars J."/>
            <person name="Sedzielewska K."/>
            <person name="Noel J."/>
            <person name="Charron P."/>
            <person name="Farinelli L."/>
            <person name="Marton T."/>
            <person name="Kruger M."/>
            <person name="Pelin A."/>
            <person name="Brachmann A."/>
            <person name="Corradi N."/>
        </authorList>
    </citation>
    <scope>NUCLEOTIDE SEQUENCE [LARGE SCALE GENOMIC DNA]</scope>
    <source>
        <strain evidence="2 3">C2</strain>
    </source>
</reference>
<comment type="caution">
    <text evidence="2">The sequence shown here is derived from an EMBL/GenBank/DDBJ whole genome shotgun (WGS) entry which is preliminary data.</text>
</comment>
<dbReference type="AlphaFoldDB" id="A0A2N1NX70"/>
<sequence>MSQELQFSDEYNKISVQDQCESEDICEEKKEIPMPSQELFLTLQREIDELKYQNKLLKKNHQTYITSSKSKLISEKPSTALTSDKQYLKASATKKGASKLQSIQQNKYSKTTAKLKSASLTPTESLTVQQKASLLLLYNSSVELQSIGIGIIKPAGNYIDIPESLSLTKEEYNAYKSSVRDLVEAFVITDITWAKQEKKVTLKLIEKFKASNPQFPNTAGDWAVKLMIKRVINNKRAYQRIRSQQEQGNDDNSDDNDHHSGNQPGKRVDRIDTNDIRVDKDDIHVHNEDDTCDIAQKNNDGSAGDQLNKNGKRVTYNEDDRRVIQKNSEESANIDNQRRVAADDTHDTCTPDNGPFKLIVNLPDSSEVSNTKKKPQNSRKKNETQRKKNNRRK</sequence>
<feature type="region of interest" description="Disordered" evidence="1">
    <location>
        <begin position="329"/>
        <end position="393"/>
    </location>
</feature>
<evidence type="ECO:0000313" key="2">
    <source>
        <dbReference type="EMBL" id="PKK78499.1"/>
    </source>
</evidence>
<dbReference type="VEuPathDB" id="FungiDB:FUN_021358"/>
<dbReference type="VEuPathDB" id="FungiDB:RhiirA1_393344"/>
<organism evidence="2 3">
    <name type="scientific">Rhizophagus irregularis</name>
    <dbReference type="NCBI Taxonomy" id="588596"/>
    <lineage>
        <taxon>Eukaryota</taxon>
        <taxon>Fungi</taxon>
        <taxon>Fungi incertae sedis</taxon>
        <taxon>Mucoromycota</taxon>
        <taxon>Glomeromycotina</taxon>
        <taxon>Glomeromycetes</taxon>
        <taxon>Glomerales</taxon>
        <taxon>Glomeraceae</taxon>
        <taxon>Rhizophagus</taxon>
    </lineage>
</organism>
<accession>A0A2N1NX70</accession>